<evidence type="ECO:0000256" key="1">
    <source>
        <dbReference type="ARBA" id="ARBA00005233"/>
    </source>
</evidence>
<keyword evidence="4" id="KW-0472">Membrane</keyword>
<evidence type="ECO:0000256" key="4">
    <source>
        <dbReference type="SAM" id="Phobius"/>
    </source>
</evidence>
<feature type="transmembrane region" description="Helical" evidence="4">
    <location>
        <begin position="7"/>
        <end position="31"/>
    </location>
</feature>
<keyword evidence="3" id="KW-0281">Fimbrium</keyword>
<sequence length="189" mass="18716">MKKVQKGFTLIELMIVVAIIGILAAVALPAYQDYTTRSRVSEGLALAAEAKVVVMDNAANTIPDAAGGLGSGYPSGTLGSLSPCIAAGDCTQEVGDEGATAGASPNVNTISIATDTGLITVTYSNRVSGGTDNFTLAIQPSAGGAVLAAGSRPNGAIIWTCYAADKAGILGGATTGTLPQNVAPGECRA</sequence>
<keyword evidence="4" id="KW-1133">Transmembrane helix</keyword>
<proteinExistence type="inferred from homology"/>
<comment type="similarity">
    <text evidence="1 3">Belongs to the N-Me-Phe pilin family.</text>
</comment>
<dbReference type="InterPro" id="IPR012902">
    <property type="entry name" value="N_methyl_site"/>
</dbReference>
<evidence type="ECO:0000313" key="5">
    <source>
        <dbReference type="EMBL" id="GAA6166286.1"/>
    </source>
</evidence>
<gene>
    <name evidence="5" type="ORF">NBRC116591_00960</name>
</gene>
<evidence type="ECO:0000256" key="3">
    <source>
        <dbReference type="RuleBase" id="RU000389"/>
    </source>
</evidence>
<organism evidence="5 6">
    <name type="scientific">Sessilibacter corallicola</name>
    <dbReference type="NCBI Taxonomy" id="2904075"/>
    <lineage>
        <taxon>Bacteria</taxon>
        <taxon>Pseudomonadati</taxon>
        <taxon>Pseudomonadota</taxon>
        <taxon>Gammaproteobacteria</taxon>
        <taxon>Cellvibrionales</taxon>
        <taxon>Cellvibrionaceae</taxon>
        <taxon>Sessilibacter</taxon>
    </lineage>
</organism>
<comment type="caution">
    <text evidence="5">The sequence shown here is derived from an EMBL/GenBank/DDBJ whole genome shotgun (WGS) entry which is preliminary data.</text>
</comment>
<reference evidence="5 6" key="1">
    <citation type="submission" date="2024-04" db="EMBL/GenBank/DDBJ databases">
        <title>Draft genome sequence of Sessilibacter corallicola NBRC 116591.</title>
        <authorList>
            <person name="Miyakawa T."/>
            <person name="Kusuya Y."/>
            <person name="Miura T."/>
        </authorList>
    </citation>
    <scope>NUCLEOTIDE SEQUENCE [LARGE SCALE GENOMIC DNA]</scope>
    <source>
        <strain evidence="5 6">KU-00831-HH</strain>
    </source>
</reference>
<keyword evidence="2" id="KW-0488">Methylation</keyword>
<dbReference type="PANTHER" id="PTHR30093:SF34">
    <property type="entry name" value="PREPILIN PEPTIDASE-DEPENDENT PROTEIN D"/>
    <property type="match status" value="1"/>
</dbReference>
<dbReference type="InterPro" id="IPR001082">
    <property type="entry name" value="Pilin"/>
</dbReference>
<evidence type="ECO:0000256" key="2">
    <source>
        <dbReference type="ARBA" id="ARBA00022481"/>
    </source>
</evidence>
<name>A0ABQ0A3R8_9GAMM</name>
<dbReference type="NCBIfam" id="TIGR02532">
    <property type="entry name" value="IV_pilin_GFxxxE"/>
    <property type="match status" value="1"/>
</dbReference>
<dbReference type="PANTHER" id="PTHR30093">
    <property type="entry name" value="GENERAL SECRETION PATHWAY PROTEIN G"/>
    <property type="match status" value="1"/>
</dbReference>
<keyword evidence="6" id="KW-1185">Reference proteome</keyword>
<dbReference type="RefSeq" id="WP_353301268.1">
    <property type="nucleotide sequence ID" value="NZ_BAABWN010000001.1"/>
</dbReference>
<dbReference type="Pfam" id="PF00114">
    <property type="entry name" value="Pilin"/>
    <property type="match status" value="1"/>
</dbReference>
<dbReference type="InterPro" id="IPR045584">
    <property type="entry name" value="Pilin-like"/>
</dbReference>
<accession>A0ABQ0A3R8</accession>
<dbReference type="EMBL" id="BAABWN010000001">
    <property type="protein sequence ID" value="GAA6166286.1"/>
    <property type="molecule type" value="Genomic_DNA"/>
</dbReference>
<dbReference type="Proteomes" id="UP001465153">
    <property type="component" value="Unassembled WGS sequence"/>
</dbReference>
<keyword evidence="4" id="KW-0812">Transmembrane</keyword>
<protein>
    <submittedName>
        <fullName evidence="5">Pilin</fullName>
    </submittedName>
</protein>
<dbReference type="Gene3D" id="3.30.700.10">
    <property type="entry name" value="Glycoprotein, Type 4 Pilin"/>
    <property type="match status" value="1"/>
</dbReference>
<dbReference type="SUPFAM" id="SSF54523">
    <property type="entry name" value="Pili subunits"/>
    <property type="match status" value="1"/>
</dbReference>
<evidence type="ECO:0000313" key="6">
    <source>
        <dbReference type="Proteomes" id="UP001465153"/>
    </source>
</evidence>
<dbReference type="PROSITE" id="PS00409">
    <property type="entry name" value="PROKAR_NTER_METHYL"/>
    <property type="match status" value="1"/>
</dbReference>
<dbReference type="Pfam" id="PF07963">
    <property type="entry name" value="N_methyl"/>
    <property type="match status" value="1"/>
</dbReference>